<evidence type="ECO:0000313" key="1">
    <source>
        <dbReference type="EMBL" id="ADO98346.1"/>
    </source>
</evidence>
<protein>
    <submittedName>
        <fullName evidence="1">Uncharacterized protein</fullName>
    </submittedName>
</protein>
<gene>
    <name evidence="1" type="ORF">SSSM7_285</name>
</gene>
<name>E3SLJ8_9CAUD</name>
<sequence>MIHLRDDILKSQIRYYEGVIAKHKQNVEVYLTYPVGIGEHSDIMGSIETEINAIAQAHEKIEVINHYFLGR</sequence>
<dbReference type="RefSeq" id="YP_004324333.1">
    <property type="nucleotide sequence ID" value="NC_015287.1"/>
</dbReference>
<keyword evidence="2" id="KW-1185">Reference proteome</keyword>
<dbReference type="KEGG" id="vg:10328850"/>
<dbReference type="EMBL" id="GU071098">
    <property type="protein sequence ID" value="ADO98346.1"/>
    <property type="molecule type" value="Genomic_DNA"/>
</dbReference>
<reference evidence="1 2" key="1">
    <citation type="journal article" date="2010" name="Environ. Microbiol.">
        <title>Genomic analysis of oceanic cyanobacterial myoviruses compared with T4-like myoviruses from diverse hosts and environments.</title>
        <authorList>
            <person name="Sullivan M.B."/>
            <person name="Huang K.H."/>
            <person name="Ignacio-Espinoza J.C."/>
            <person name="Berlin A.M."/>
            <person name="Kelly L."/>
            <person name="Weigele P.R."/>
            <person name="DeFrancesco A.S."/>
            <person name="Kern S.E."/>
            <person name="Thompson L.R."/>
            <person name="Young S."/>
            <person name="Yandava C."/>
            <person name="Fu R."/>
            <person name="Krastins B."/>
            <person name="Chase M."/>
            <person name="Sarracino D."/>
            <person name="Osburne M.S."/>
            <person name="Henn M.R."/>
            <person name="Chisholm S.W."/>
        </authorList>
    </citation>
    <scope>NUCLEOTIDE SEQUENCE [LARGE SCALE GENOMIC DNA]</scope>
    <source>
        <strain evidence="1">8109-3</strain>
    </source>
</reference>
<dbReference type="OrthoDB" id="23929at10239"/>
<proteinExistence type="predicted"/>
<dbReference type="GeneID" id="10328850"/>
<evidence type="ECO:0000313" key="2">
    <source>
        <dbReference type="Proteomes" id="UP000006527"/>
    </source>
</evidence>
<accession>E3SLJ8</accession>
<dbReference type="Proteomes" id="UP000006527">
    <property type="component" value="Segment"/>
</dbReference>
<organism evidence="1 2">
    <name type="scientific">Synechococcus phage S-SSM7</name>
    <dbReference type="NCBI Taxonomy" id="445686"/>
    <lineage>
        <taxon>Viruses</taxon>
        <taxon>Duplodnaviria</taxon>
        <taxon>Heunggongvirae</taxon>
        <taxon>Uroviricota</taxon>
        <taxon>Caudoviricetes</taxon>
        <taxon>Pantevenvirales</taxon>
        <taxon>Kyanoviridae</taxon>
        <taxon>Lipsvirus</taxon>
        <taxon>Lipsvirus ssm7</taxon>
    </lineage>
</organism>